<dbReference type="GeneID" id="25407074"/>
<accession>A0A3G1A6R4</accession>
<organism evidence="1 2">
    <name type="scientific">Thermofilum adornatum 1505</name>
    <dbReference type="NCBI Taxonomy" id="697581"/>
    <lineage>
        <taxon>Archaea</taxon>
        <taxon>Thermoproteota</taxon>
        <taxon>Thermoprotei</taxon>
        <taxon>Thermofilales</taxon>
        <taxon>Thermofilaceae</taxon>
        <taxon>Thermofilum</taxon>
    </lineage>
</organism>
<gene>
    <name evidence="1" type="ORF">TCARB_1670</name>
</gene>
<protein>
    <recommendedName>
        <fullName evidence="3">ArnR1-like winged helix-turn-helix domain-containing protein</fullName>
    </recommendedName>
</protein>
<dbReference type="GeneID" id="16573248"/>
<proteinExistence type="predicted"/>
<sequence length="108" mass="12357">MSQATTGVEKFLLSYIYYEYWGKIYFQSGGSEAEKFIAELIAEEFLPRKNPNFNRVVEGFAAALQGLRDKGLIEIRGYEVVLTDAGKAIATQMKQEEYKELKKKFSKV</sequence>
<evidence type="ECO:0000313" key="1">
    <source>
        <dbReference type="EMBL" id="AJB42710.1"/>
    </source>
</evidence>
<dbReference type="EMBL" id="CP007493">
    <property type="protein sequence ID" value="AJB42710.1"/>
    <property type="molecule type" value="Genomic_DNA"/>
</dbReference>
<dbReference type="AlphaFoldDB" id="A0A3G1A6R4"/>
<dbReference type="RefSeq" id="WP_020962285.1">
    <property type="nucleotide sequence ID" value="NZ_CP007493.1"/>
</dbReference>
<evidence type="ECO:0000313" key="2">
    <source>
        <dbReference type="Proteomes" id="UP000266720"/>
    </source>
</evidence>
<evidence type="ECO:0008006" key="3">
    <source>
        <dbReference type="Google" id="ProtNLM"/>
    </source>
</evidence>
<dbReference type="KEGG" id="tcb:TCARB_1670"/>
<name>A0A3G1A6R4_9CREN</name>
<reference evidence="2" key="1">
    <citation type="book" date="2010" name="EXTREMOPHILES" publisher="0:0-0">
        <title>Complete genome sequences of ten hyperthermophilic archaea reveal their metabolic capabilities and possible ecological roles.</title>
        <editorList>
            <person name="?"/>
        </editorList>
        <authorList>
            <person name="Ravin N.V."/>
            <person name="Mardanov A.V."/>
            <person name="Bonch-Osmolovskaya E.A."/>
            <person name="Skryabin K.G."/>
        </authorList>
    </citation>
    <scope>NUCLEOTIDE SEQUENCE [LARGE SCALE GENOMIC DNA]</scope>
    <source>
        <strain evidence="2">1505</strain>
    </source>
</reference>
<dbReference type="Proteomes" id="UP000266720">
    <property type="component" value="Chromosome"/>
</dbReference>